<dbReference type="AlphaFoldDB" id="S9PQD7"/>
<dbReference type="RefSeq" id="WP_002622903.1">
    <property type="nucleotide sequence ID" value="NZ_ANAH02000001.1"/>
</dbReference>
<evidence type="ECO:0000256" key="3">
    <source>
        <dbReference type="SAM" id="SignalP"/>
    </source>
</evidence>
<evidence type="ECO:0000259" key="4">
    <source>
        <dbReference type="Pfam" id="PF09375"/>
    </source>
</evidence>
<name>S9PQD7_CYSF2</name>
<comment type="subcellular location">
    <subcellularLocation>
        <location evidence="1">Cell envelope</location>
    </subcellularLocation>
</comment>
<dbReference type="Gene3D" id="1.20.1420.20">
    <property type="entry name" value="M75 peptidase, HXXE motif"/>
    <property type="match status" value="1"/>
</dbReference>
<proteinExistence type="predicted"/>
<feature type="chain" id="PRO_5004554751" evidence="3">
    <location>
        <begin position="24"/>
        <end position="367"/>
    </location>
</feature>
<dbReference type="InterPro" id="IPR038352">
    <property type="entry name" value="Imelysin_sf"/>
</dbReference>
<organism evidence="5 6">
    <name type="scientific">Cystobacter fuscus (strain ATCC 25194 / DSM 2262 / NBRC 100088 / M29)</name>
    <dbReference type="NCBI Taxonomy" id="1242864"/>
    <lineage>
        <taxon>Bacteria</taxon>
        <taxon>Pseudomonadati</taxon>
        <taxon>Myxococcota</taxon>
        <taxon>Myxococcia</taxon>
        <taxon>Myxococcales</taxon>
        <taxon>Cystobacterineae</taxon>
        <taxon>Archangiaceae</taxon>
        <taxon>Cystobacter</taxon>
    </lineage>
</organism>
<sequence>MNRLSRRLLSVPLLLSLALTGCGDSQGTTLRSAFLGELGEKTILPTYRDFDTRTGTLATALTELERTPTEATLATAQAAWRAVREPWGIQEALHIGPSEELHTGAAVDQVPSTSGIDTLLAGTAPLTEQNVAELGANRKGMMAMEYVLFDSQAGNAAVLERLTAQGDAGARRRAYLRALGAVLHTNAVEVHTAWEPDQGNYVAQLANAGTSGSKYATQKEAVDEIVNRLIGSVEVAELKLSKPLGFETGGTVRPEEEEARRSDNSLADLTHALVGMERLWTGPEGNGGLARVVAATNKNLDTTVREELAAVRSALESIPPPLRTALLQNRESVEAARAALSNLRATLASEVVANLGVTLKFNDNDGD</sequence>
<accession>S9PQD7</accession>
<keyword evidence="2 3" id="KW-0732">Signal</keyword>
<dbReference type="CDD" id="cd14659">
    <property type="entry name" value="Imelysin-like_IPPA"/>
    <property type="match status" value="1"/>
</dbReference>
<gene>
    <name evidence="5" type="ORF">D187_000676</name>
</gene>
<dbReference type="InterPro" id="IPR018976">
    <property type="entry name" value="Imelysin-like"/>
</dbReference>
<feature type="signal peptide" evidence="3">
    <location>
        <begin position="1"/>
        <end position="23"/>
    </location>
</feature>
<reference evidence="5" key="1">
    <citation type="submission" date="2013-05" db="EMBL/GenBank/DDBJ databases">
        <title>Genome assembly of Cystobacter fuscus DSM 2262.</title>
        <authorList>
            <person name="Sharma G."/>
            <person name="Khatri I."/>
            <person name="Kaur C."/>
            <person name="Mayilraj S."/>
            <person name="Subramanian S."/>
        </authorList>
    </citation>
    <scope>NUCLEOTIDE SEQUENCE [LARGE SCALE GENOMIC DNA]</scope>
    <source>
        <strain evidence="5">DSM 2262</strain>
    </source>
</reference>
<dbReference type="Pfam" id="PF09375">
    <property type="entry name" value="Peptidase_M75"/>
    <property type="match status" value="1"/>
</dbReference>
<evidence type="ECO:0000256" key="1">
    <source>
        <dbReference type="ARBA" id="ARBA00004196"/>
    </source>
</evidence>
<protein>
    <submittedName>
        <fullName evidence="5">Iron-regulated protein A</fullName>
    </submittedName>
</protein>
<evidence type="ECO:0000313" key="5">
    <source>
        <dbReference type="EMBL" id="EPX65251.1"/>
    </source>
</evidence>
<dbReference type="GO" id="GO:0030313">
    <property type="term" value="C:cell envelope"/>
    <property type="evidence" value="ECO:0007669"/>
    <property type="project" value="UniProtKB-SubCell"/>
</dbReference>
<dbReference type="InterPro" id="IPR034984">
    <property type="entry name" value="Imelysin-like_IPPA"/>
</dbReference>
<dbReference type="EMBL" id="ANAH02000001">
    <property type="protein sequence ID" value="EPX65251.1"/>
    <property type="molecule type" value="Genomic_DNA"/>
</dbReference>
<keyword evidence="6" id="KW-1185">Reference proteome</keyword>
<dbReference type="Proteomes" id="UP000011682">
    <property type="component" value="Unassembled WGS sequence"/>
</dbReference>
<comment type="caution">
    <text evidence="5">The sequence shown here is derived from an EMBL/GenBank/DDBJ whole genome shotgun (WGS) entry which is preliminary data.</text>
</comment>
<dbReference type="eggNOG" id="COG3489">
    <property type="taxonomic scope" value="Bacteria"/>
</dbReference>
<evidence type="ECO:0000313" key="6">
    <source>
        <dbReference type="Proteomes" id="UP000011682"/>
    </source>
</evidence>
<dbReference type="PROSITE" id="PS51257">
    <property type="entry name" value="PROKAR_LIPOPROTEIN"/>
    <property type="match status" value="1"/>
</dbReference>
<feature type="domain" description="Imelysin-like" evidence="4">
    <location>
        <begin position="43"/>
        <end position="347"/>
    </location>
</feature>
<evidence type="ECO:0000256" key="2">
    <source>
        <dbReference type="ARBA" id="ARBA00022729"/>
    </source>
</evidence>